<feature type="region of interest" description="Disordered" evidence="1">
    <location>
        <begin position="64"/>
        <end position="112"/>
    </location>
</feature>
<dbReference type="AlphaFoldDB" id="A0A4C1XME6"/>
<organism evidence="2 3">
    <name type="scientific">Eumeta variegata</name>
    <name type="common">Bagworm moth</name>
    <name type="synonym">Eumeta japonica</name>
    <dbReference type="NCBI Taxonomy" id="151549"/>
    <lineage>
        <taxon>Eukaryota</taxon>
        <taxon>Metazoa</taxon>
        <taxon>Ecdysozoa</taxon>
        <taxon>Arthropoda</taxon>
        <taxon>Hexapoda</taxon>
        <taxon>Insecta</taxon>
        <taxon>Pterygota</taxon>
        <taxon>Neoptera</taxon>
        <taxon>Endopterygota</taxon>
        <taxon>Lepidoptera</taxon>
        <taxon>Glossata</taxon>
        <taxon>Ditrysia</taxon>
        <taxon>Tineoidea</taxon>
        <taxon>Psychidae</taxon>
        <taxon>Oiketicinae</taxon>
        <taxon>Eumeta</taxon>
    </lineage>
</organism>
<reference evidence="2 3" key="1">
    <citation type="journal article" date="2019" name="Commun. Biol.">
        <title>The bagworm genome reveals a unique fibroin gene that provides high tensile strength.</title>
        <authorList>
            <person name="Kono N."/>
            <person name="Nakamura H."/>
            <person name="Ohtoshi R."/>
            <person name="Tomita M."/>
            <person name="Numata K."/>
            <person name="Arakawa K."/>
        </authorList>
    </citation>
    <scope>NUCLEOTIDE SEQUENCE [LARGE SCALE GENOMIC DNA]</scope>
</reference>
<feature type="compositionally biased region" description="Polar residues" evidence="1">
    <location>
        <begin position="64"/>
        <end position="90"/>
    </location>
</feature>
<comment type="caution">
    <text evidence="2">The sequence shown here is derived from an EMBL/GenBank/DDBJ whole genome shotgun (WGS) entry which is preliminary data.</text>
</comment>
<feature type="compositionally biased region" description="Basic residues" evidence="1">
    <location>
        <begin position="103"/>
        <end position="112"/>
    </location>
</feature>
<evidence type="ECO:0000313" key="2">
    <source>
        <dbReference type="EMBL" id="GBP64182.1"/>
    </source>
</evidence>
<dbReference type="EMBL" id="BGZK01000890">
    <property type="protein sequence ID" value="GBP64182.1"/>
    <property type="molecule type" value="Genomic_DNA"/>
</dbReference>
<name>A0A4C1XME6_EUMVA</name>
<sequence>MARIPKLSSSKDKRCAGRSFLGFRANMPKTEPLYFRHVRPSARMSQAFHSKTIRATPARWLGASLSNRNASGSTPAAGESTSYQRGSIRQQAKLPASDETKVSRARTPRRSG</sequence>
<evidence type="ECO:0000256" key="1">
    <source>
        <dbReference type="SAM" id="MobiDB-lite"/>
    </source>
</evidence>
<dbReference type="Proteomes" id="UP000299102">
    <property type="component" value="Unassembled WGS sequence"/>
</dbReference>
<proteinExistence type="predicted"/>
<gene>
    <name evidence="2" type="ORF">EVAR_35571_1</name>
</gene>
<accession>A0A4C1XME6</accession>
<keyword evidence="3" id="KW-1185">Reference proteome</keyword>
<evidence type="ECO:0000313" key="3">
    <source>
        <dbReference type="Proteomes" id="UP000299102"/>
    </source>
</evidence>
<protein>
    <submittedName>
        <fullName evidence="2">Uncharacterized protein</fullName>
    </submittedName>
</protein>